<feature type="transmembrane region" description="Helical" evidence="1">
    <location>
        <begin position="20"/>
        <end position="42"/>
    </location>
</feature>
<name>A0A7V7UXY3_9BACI</name>
<sequence>MAQWFIFSLFLYFPEDKTEYIPAAIWCIIFLIAAALTMKFIIHVSKREGEKTKELEERINRQMASQQKENS</sequence>
<accession>A0A7V7UXY3</accession>
<dbReference type="RefSeq" id="WP_066442835.1">
    <property type="nucleotide sequence ID" value="NZ_WBOT01000003.1"/>
</dbReference>
<evidence type="ECO:0000256" key="1">
    <source>
        <dbReference type="SAM" id="Phobius"/>
    </source>
</evidence>
<proteinExistence type="predicted"/>
<comment type="caution">
    <text evidence="2">The sequence shown here is derived from an EMBL/GenBank/DDBJ whole genome shotgun (WGS) entry which is preliminary data.</text>
</comment>
<protein>
    <submittedName>
        <fullName evidence="2">Uncharacterized protein</fullName>
    </submittedName>
</protein>
<keyword evidence="3" id="KW-1185">Reference proteome</keyword>
<evidence type="ECO:0000313" key="3">
    <source>
        <dbReference type="Proteomes" id="UP000441354"/>
    </source>
</evidence>
<dbReference type="Proteomes" id="UP000441354">
    <property type="component" value="Unassembled WGS sequence"/>
</dbReference>
<dbReference type="OrthoDB" id="2390218at2"/>
<gene>
    <name evidence="2" type="ORF">F7732_12980</name>
</gene>
<evidence type="ECO:0000313" key="2">
    <source>
        <dbReference type="EMBL" id="KAB2332983.1"/>
    </source>
</evidence>
<organism evidence="2 3">
    <name type="scientific">Bacillus mesophilum</name>
    <dbReference type="NCBI Taxonomy" id="1071718"/>
    <lineage>
        <taxon>Bacteria</taxon>
        <taxon>Bacillati</taxon>
        <taxon>Bacillota</taxon>
        <taxon>Bacilli</taxon>
        <taxon>Bacillales</taxon>
        <taxon>Bacillaceae</taxon>
        <taxon>Bacillus</taxon>
    </lineage>
</organism>
<dbReference type="AlphaFoldDB" id="A0A7V7UXY3"/>
<keyword evidence="1" id="KW-0472">Membrane</keyword>
<dbReference type="EMBL" id="WBOT01000003">
    <property type="protein sequence ID" value="KAB2332983.1"/>
    <property type="molecule type" value="Genomic_DNA"/>
</dbReference>
<keyword evidence="1" id="KW-1133">Transmembrane helix</keyword>
<reference evidence="2 3" key="1">
    <citation type="journal article" date="2014" name="Arch. Microbiol.">
        <title>Bacillus mesophilum sp. nov., strain IITR-54T, a novel 4-chlorobiphenyl dechlorinating bacterium.</title>
        <authorList>
            <person name="Manickam N."/>
            <person name="Singh N.K."/>
            <person name="Bajaj A."/>
            <person name="Kumar R.M."/>
            <person name="Kaur G."/>
            <person name="Kaur N."/>
            <person name="Bala M."/>
            <person name="Kumar A."/>
            <person name="Mayilraj S."/>
        </authorList>
    </citation>
    <scope>NUCLEOTIDE SEQUENCE [LARGE SCALE GENOMIC DNA]</scope>
    <source>
        <strain evidence="2 3">IITR-54</strain>
    </source>
</reference>
<keyword evidence="1" id="KW-0812">Transmembrane</keyword>